<evidence type="ECO:0000256" key="1">
    <source>
        <dbReference type="ARBA" id="ARBA00004141"/>
    </source>
</evidence>
<feature type="compositionally biased region" description="Low complexity" evidence="6">
    <location>
        <begin position="296"/>
        <end position="308"/>
    </location>
</feature>
<evidence type="ECO:0000256" key="5">
    <source>
        <dbReference type="ARBA" id="ARBA00023136"/>
    </source>
</evidence>
<feature type="domain" description="EamA" evidence="8">
    <location>
        <begin position="2"/>
        <end position="131"/>
    </location>
</feature>
<feature type="transmembrane region" description="Helical" evidence="7">
    <location>
        <begin position="202"/>
        <end position="224"/>
    </location>
</feature>
<keyword evidence="3 7" id="KW-0812">Transmembrane</keyword>
<feature type="transmembrane region" description="Helical" evidence="7">
    <location>
        <begin position="85"/>
        <end position="107"/>
    </location>
</feature>
<evidence type="ECO:0000259" key="8">
    <source>
        <dbReference type="Pfam" id="PF00892"/>
    </source>
</evidence>
<keyword evidence="5 7" id="KW-0472">Membrane</keyword>
<dbReference type="PANTHER" id="PTHR32322">
    <property type="entry name" value="INNER MEMBRANE TRANSPORTER"/>
    <property type="match status" value="1"/>
</dbReference>
<keyword evidence="10" id="KW-1185">Reference proteome</keyword>
<feature type="transmembrane region" description="Helical" evidence="7">
    <location>
        <begin position="174"/>
        <end position="196"/>
    </location>
</feature>
<dbReference type="SUPFAM" id="SSF103481">
    <property type="entry name" value="Multidrug resistance efflux transporter EmrE"/>
    <property type="match status" value="2"/>
</dbReference>
<evidence type="ECO:0000256" key="4">
    <source>
        <dbReference type="ARBA" id="ARBA00022989"/>
    </source>
</evidence>
<evidence type="ECO:0000256" key="7">
    <source>
        <dbReference type="SAM" id="Phobius"/>
    </source>
</evidence>
<feature type="compositionally biased region" description="Basic residues" evidence="6">
    <location>
        <begin position="315"/>
        <end position="330"/>
    </location>
</feature>
<proteinExistence type="inferred from homology"/>
<comment type="similarity">
    <text evidence="2">Belongs to the EamA transporter family.</text>
</comment>
<dbReference type="PANTHER" id="PTHR32322:SF9">
    <property type="entry name" value="AMINO-ACID METABOLITE EFFLUX PUMP-RELATED"/>
    <property type="match status" value="1"/>
</dbReference>
<feature type="transmembrane region" description="Helical" evidence="7">
    <location>
        <begin position="119"/>
        <end position="136"/>
    </location>
</feature>
<feature type="transmembrane region" description="Helical" evidence="7">
    <location>
        <begin position="29"/>
        <end position="46"/>
    </location>
</feature>
<evidence type="ECO:0000313" key="9">
    <source>
        <dbReference type="EMBL" id="TKV57006.1"/>
    </source>
</evidence>
<comment type="caution">
    <text evidence="9">The sequence shown here is derived from an EMBL/GenBank/DDBJ whole genome shotgun (WGS) entry which is preliminary data.</text>
</comment>
<dbReference type="GO" id="GO:0016020">
    <property type="term" value="C:membrane"/>
    <property type="evidence" value="ECO:0007669"/>
    <property type="project" value="UniProtKB-SubCell"/>
</dbReference>
<protein>
    <submittedName>
        <fullName evidence="9">DMT family transporter</fullName>
    </submittedName>
</protein>
<accession>A0A4U6QAU3</accession>
<comment type="subcellular location">
    <subcellularLocation>
        <location evidence="1">Membrane</location>
        <topology evidence="1">Multi-pass membrane protein</topology>
    </subcellularLocation>
</comment>
<dbReference type="InterPro" id="IPR000620">
    <property type="entry name" value="EamA_dom"/>
</dbReference>
<keyword evidence="4 7" id="KW-1133">Transmembrane helix</keyword>
<reference evidence="9 10" key="1">
    <citation type="submission" date="2019-05" db="EMBL/GenBank/DDBJ databases">
        <title>Nakamurella sp. N5BH11, whole genome shotgun sequence.</title>
        <authorList>
            <person name="Tuo L."/>
        </authorList>
    </citation>
    <scope>NUCLEOTIDE SEQUENCE [LARGE SCALE GENOMIC DNA]</scope>
    <source>
        <strain evidence="9 10">N5BH11</strain>
    </source>
</reference>
<dbReference type="Proteomes" id="UP000306985">
    <property type="component" value="Unassembled WGS sequence"/>
</dbReference>
<gene>
    <name evidence="9" type="ORF">FDO65_19510</name>
</gene>
<dbReference type="InterPro" id="IPR037185">
    <property type="entry name" value="EmrE-like"/>
</dbReference>
<dbReference type="RefSeq" id="WP_137451392.1">
    <property type="nucleotide sequence ID" value="NZ_SZZH01000006.1"/>
</dbReference>
<feature type="domain" description="EamA" evidence="8">
    <location>
        <begin position="144"/>
        <end position="277"/>
    </location>
</feature>
<name>A0A4U6QAU3_9ACTN</name>
<dbReference type="AlphaFoldDB" id="A0A4U6QAU3"/>
<feature type="transmembrane region" description="Helical" evidence="7">
    <location>
        <begin position="262"/>
        <end position="278"/>
    </location>
</feature>
<feature type="transmembrane region" description="Helical" evidence="7">
    <location>
        <begin position="58"/>
        <end position="79"/>
    </location>
</feature>
<organism evidence="9 10">
    <name type="scientific">Nakamurella flava</name>
    <dbReference type="NCBI Taxonomy" id="2576308"/>
    <lineage>
        <taxon>Bacteria</taxon>
        <taxon>Bacillati</taxon>
        <taxon>Actinomycetota</taxon>
        <taxon>Actinomycetes</taxon>
        <taxon>Nakamurellales</taxon>
        <taxon>Nakamurellaceae</taxon>
        <taxon>Nakamurella</taxon>
    </lineage>
</organism>
<feature type="region of interest" description="Disordered" evidence="6">
    <location>
        <begin position="290"/>
        <end position="330"/>
    </location>
</feature>
<evidence type="ECO:0000256" key="2">
    <source>
        <dbReference type="ARBA" id="ARBA00007362"/>
    </source>
</evidence>
<evidence type="ECO:0000313" key="10">
    <source>
        <dbReference type="Proteomes" id="UP000306985"/>
    </source>
</evidence>
<dbReference type="Pfam" id="PF00892">
    <property type="entry name" value="EamA"/>
    <property type="match status" value="2"/>
</dbReference>
<sequence length="330" mass="34594">MFVALAATWGSSFLLIKIGLEGLTPEQVVWGRLVTGAAALLAISAATRTPLPRDLGLWGHLVVVALLLCVVPFSLFAWAEQHVSSGMASVINATTPLMTMLVGLVALSQERLSRERLTGLLLGFAGVMVVVGIWDRSTGGELAGQVGCLGATASYGLGFVYLRRFGSGRQLPALSVATAQVLLGALIMLLATPIVMEPAPLLTPRVVGAIALLGVTGTGLAYVWNTAIVRRWGATNAAAVTYLTPLVGVLLGVVVLGEDATWNQPVGALVVVAGVVISQGRVRPPRRLIEATDQESAAAAPTTVPSSSGLEATTPRRRSRRLRSRRRPTR</sequence>
<evidence type="ECO:0000256" key="3">
    <source>
        <dbReference type="ARBA" id="ARBA00022692"/>
    </source>
</evidence>
<dbReference type="OrthoDB" id="5242975at2"/>
<feature type="transmembrane region" description="Helical" evidence="7">
    <location>
        <begin position="236"/>
        <end position="256"/>
    </location>
</feature>
<dbReference type="InterPro" id="IPR050638">
    <property type="entry name" value="AA-Vitamin_Transporters"/>
</dbReference>
<evidence type="ECO:0000256" key="6">
    <source>
        <dbReference type="SAM" id="MobiDB-lite"/>
    </source>
</evidence>
<dbReference type="EMBL" id="SZZH01000006">
    <property type="protein sequence ID" value="TKV57006.1"/>
    <property type="molecule type" value="Genomic_DNA"/>
</dbReference>
<feature type="transmembrane region" description="Helical" evidence="7">
    <location>
        <begin position="142"/>
        <end position="162"/>
    </location>
</feature>